<feature type="domain" description="Thiolase N-terminal" evidence="9">
    <location>
        <begin position="9"/>
        <end position="264"/>
    </location>
</feature>
<dbReference type="NCBIfam" id="TIGR01930">
    <property type="entry name" value="AcCoA-C-Actrans"/>
    <property type="match status" value="1"/>
</dbReference>
<dbReference type="Pfam" id="PF02803">
    <property type="entry name" value="Thiolase_C"/>
    <property type="match status" value="1"/>
</dbReference>
<evidence type="ECO:0000259" key="9">
    <source>
        <dbReference type="Pfam" id="PF00108"/>
    </source>
</evidence>
<dbReference type="Proteomes" id="UP000295075">
    <property type="component" value="Unassembled WGS sequence"/>
</dbReference>
<evidence type="ECO:0000313" key="11">
    <source>
        <dbReference type="EMBL" id="TDC24308.1"/>
    </source>
</evidence>
<dbReference type="Gene3D" id="3.40.47.10">
    <property type="match status" value="2"/>
</dbReference>
<feature type="domain" description="Thiolase C-terminal" evidence="10">
    <location>
        <begin position="273"/>
        <end position="393"/>
    </location>
</feature>
<reference evidence="11 12" key="1">
    <citation type="submission" date="2019-03" db="EMBL/GenBank/DDBJ databases">
        <title>Draft genome sequences of novel Actinobacteria.</title>
        <authorList>
            <person name="Sahin N."/>
            <person name="Ay H."/>
            <person name="Saygin H."/>
        </authorList>
    </citation>
    <scope>NUCLEOTIDE SEQUENCE [LARGE SCALE GENOMIC DNA]</scope>
    <source>
        <strain evidence="11 12">JCM 30547</strain>
    </source>
</reference>
<dbReference type="EC" id="2.3.1.9" evidence="2"/>
<sequence length="397" mass="40505">MSDTRNQSVIVAGARTPIGKLLGGLKGFTGAELGGFAIKGALDKAGVAPDQVEYVIMGQVLQAGGGQITARQAAVKGGIPMGVPAITINKVCLSGLNAIALADQLIRAGEYDVVVAGGMESMTNAPHLLPKSREGFKYGDTSLVDSMSYDGLWDAFTDQPMGALTEQANGPLTREEQDEFSARSHQLAAAAWKNGVFADEVIPVEVPQRKGDPLVIDSDEGVRGDTSVETLARLRPAFGKEGTITAGSASQISDGGCAVVVMSKAKAEELGLSWIAEIGAHGSVAGPDSTLQSQPANAIKKACSKEGIEASDLDLIEINEAFASVGIASTRELGVEADKVNVNGGAIAVGHPIGMSGARLVLHLALELGRRGGGVGAAALCGGGGQGDALIVRVAKK</sequence>
<dbReference type="Pfam" id="PF00108">
    <property type="entry name" value="Thiolase_N"/>
    <property type="match status" value="1"/>
</dbReference>
<keyword evidence="12" id="KW-1185">Reference proteome</keyword>
<comment type="caution">
    <text evidence="11">The sequence shown here is derived from an EMBL/GenBank/DDBJ whole genome shotgun (WGS) entry which is preliminary data.</text>
</comment>
<keyword evidence="4 8" id="KW-0012">Acyltransferase</keyword>
<evidence type="ECO:0000256" key="3">
    <source>
        <dbReference type="ARBA" id="ARBA00022679"/>
    </source>
</evidence>
<evidence type="ECO:0000259" key="10">
    <source>
        <dbReference type="Pfam" id="PF02803"/>
    </source>
</evidence>
<evidence type="ECO:0000256" key="8">
    <source>
        <dbReference type="RuleBase" id="RU003557"/>
    </source>
</evidence>
<feature type="active site" description="Acyl-thioester intermediate" evidence="7">
    <location>
        <position position="92"/>
    </location>
</feature>
<dbReference type="EMBL" id="SMKA01000144">
    <property type="protein sequence ID" value="TDC24308.1"/>
    <property type="molecule type" value="Genomic_DNA"/>
</dbReference>
<evidence type="ECO:0000256" key="5">
    <source>
        <dbReference type="ARBA" id="ARBA00030755"/>
    </source>
</evidence>
<dbReference type="SUPFAM" id="SSF53901">
    <property type="entry name" value="Thiolase-like"/>
    <property type="match status" value="2"/>
</dbReference>
<evidence type="ECO:0000256" key="1">
    <source>
        <dbReference type="ARBA" id="ARBA00010982"/>
    </source>
</evidence>
<proteinExistence type="inferred from homology"/>
<feature type="active site" description="Proton acceptor" evidence="7">
    <location>
        <position position="351"/>
    </location>
</feature>
<dbReference type="InterPro" id="IPR016039">
    <property type="entry name" value="Thiolase-like"/>
</dbReference>
<keyword evidence="3 8" id="KW-0808">Transferase</keyword>
<dbReference type="PANTHER" id="PTHR18919">
    <property type="entry name" value="ACETYL-COA C-ACYLTRANSFERASE"/>
    <property type="match status" value="1"/>
</dbReference>
<dbReference type="CDD" id="cd00751">
    <property type="entry name" value="thiolase"/>
    <property type="match status" value="1"/>
</dbReference>
<dbReference type="OrthoDB" id="4440515at2"/>
<feature type="active site" description="Proton acceptor" evidence="7">
    <location>
        <position position="381"/>
    </location>
</feature>
<dbReference type="InterPro" id="IPR020617">
    <property type="entry name" value="Thiolase_C"/>
</dbReference>
<dbReference type="InterPro" id="IPR020613">
    <property type="entry name" value="Thiolase_CS"/>
</dbReference>
<evidence type="ECO:0000313" key="12">
    <source>
        <dbReference type="Proteomes" id="UP000295075"/>
    </source>
</evidence>
<accession>A0A4R4PQ37</accession>
<comment type="similarity">
    <text evidence="1 8">Belongs to the thiolase-like superfamily. Thiolase family.</text>
</comment>
<dbReference type="AlphaFoldDB" id="A0A4R4PQ37"/>
<dbReference type="InterPro" id="IPR020616">
    <property type="entry name" value="Thiolase_N"/>
</dbReference>
<dbReference type="PROSITE" id="PS00099">
    <property type="entry name" value="THIOLASE_3"/>
    <property type="match status" value="1"/>
</dbReference>
<dbReference type="PIRSF" id="PIRSF000429">
    <property type="entry name" value="Ac-CoA_Ac_transf"/>
    <property type="match status" value="1"/>
</dbReference>
<gene>
    <name evidence="11" type="ORF">E1261_26495</name>
</gene>
<dbReference type="GO" id="GO:0003985">
    <property type="term" value="F:acetyl-CoA C-acetyltransferase activity"/>
    <property type="evidence" value="ECO:0007669"/>
    <property type="project" value="UniProtKB-EC"/>
</dbReference>
<protein>
    <recommendedName>
        <fullName evidence="6">Probable acetyl-CoA acetyltransferase</fullName>
        <ecNumber evidence="2">2.3.1.9</ecNumber>
    </recommendedName>
    <alternativeName>
        <fullName evidence="5">Acetoacetyl-CoA thiolase</fullName>
    </alternativeName>
</protein>
<dbReference type="PANTHER" id="PTHR18919:SF107">
    <property type="entry name" value="ACETYL-COA ACETYLTRANSFERASE, CYTOSOLIC"/>
    <property type="match status" value="1"/>
</dbReference>
<dbReference type="InterPro" id="IPR002155">
    <property type="entry name" value="Thiolase"/>
</dbReference>
<dbReference type="PROSITE" id="PS00098">
    <property type="entry name" value="THIOLASE_1"/>
    <property type="match status" value="1"/>
</dbReference>
<dbReference type="InterPro" id="IPR020615">
    <property type="entry name" value="Thiolase_acyl_enz_int_AS"/>
</dbReference>
<evidence type="ECO:0000256" key="4">
    <source>
        <dbReference type="ARBA" id="ARBA00023315"/>
    </source>
</evidence>
<evidence type="ECO:0000256" key="2">
    <source>
        <dbReference type="ARBA" id="ARBA00012705"/>
    </source>
</evidence>
<name>A0A4R4PQ37_9ACTN</name>
<organism evidence="11 12">
    <name type="scientific">Kribbella albertanoniae</name>
    <dbReference type="NCBI Taxonomy" id="1266829"/>
    <lineage>
        <taxon>Bacteria</taxon>
        <taxon>Bacillati</taxon>
        <taxon>Actinomycetota</taxon>
        <taxon>Actinomycetes</taxon>
        <taxon>Propionibacteriales</taxon>
        <taxon>Kribbellaceae</taxon>
        <taxon>Kribbella</taxon>
    </lineage>
</organism>
<evidence type="ECO:0000256" key="7">
    <source>
        <dbReference type="PIRSR" id="PIRSR000429-1"/>
    </source>
</evidence>
<dbReference type="PROSITE" id="PS00737">
    <property type="entry name" value="THIOLASE_2"/>
    <property type="match status" value="1"/>
</dbReference>
<dbReference type="RefSeq" id="WP_132411091.1">
    <property type="nucleotide sequence ID" value="NZ_SMKA01000144.1"/>
</dbReference>
<evidence type="ECO:0000256" key="6">
    <source>
        <dbReference type="ARBA" id="ARBA00040529"/>
    </source>
</evidence>
<dbReference type="InterPro" id="IPR020610">
    <property type="entry name" value="Thiolase_AS"/>
</dbReference>